<gene>
    <name evidence="2" type="ORF">Pla8534_56840</name>
</gene>
<dbReference type="AlphaFoldDB" id="A0A518E147"/>
<dbReference type="Proteomes" id="UP000317648">
    <property type="component" value="Chromosome"/>
</dbReference>
<sequence length="165" mass="18432">MIVTIRSLLLTVQLLSCVFVGWKRADSNGYFELLVLRDLAYVLDVLFVVTLRTRQDATSLNVFRLAGLVRIAAFSTYVAWTNFFMVPWRDSEELAHVEMFAFVGSVEVCGGIALASILAPALAVLLFDLSWKKLSLVDYGTAANTLLWSYFLLVSHGMNRMVNLG</sequence>
<protein>
    <submittedName>
        <fullName evidence="2">Uncharacterized protein</fullName>
    </submittedName>
</protein>
<keyword evidence="1" id="KW-0812">Transmembrane</keyword>
<evidence type="ECO:0000313" key="2">
    <source>
        <dbReference type="EMBL" id="QDU97827.1"/>
    </source>
</evidence>
<keyword evidence="1" id="KW-0472">Membrane</keyword>
<keyword evidence="1" id="KW-1133">Transmembrane helix</keyword>
<feature type="transmembrane region" description="Helical" evidence="1">
    <location>
        <begin position="63"/>
        <end position="80"/>
    </location>
</feature>
<evidence type="ECO:0000256" key="1">
    <source>
        <dbReference type="SAM" id="Phobius"/>
    </source>
</evidence>
<accession>A0A518E147</accession>
<name>A0A518E147_9BACT</name>
<feature type="transmembrane region" description="Helical" evidence="1">
    <location>
        <begin position="100"/>
        <end position="127"/>
    </location>
</feature>
<reference evidence="2 3" key="1">
    <citation type="submission" date="2019-02" db="EMBL/GenBank/DDBJ databases">
        <title>Deep-cultivation of Planctomycetes and their phenomic and genomic characterization uncovers novel biology.</title>
        <authorList>
            <person name="Wiegand S."/>
            <person name="Jogler M."/>
            <person name="Boedeker C."/>
            <person name="Pinto D."/>
            <person name="Vollmers J."/>
            <person name="Rivas-Marin E."/>
            <person name="Kohn T."/>
            <person name="Peeters S.H."/>
            <person name="Heuer A."/>
            <person name="Rast P."/>
            <person name="Oberbeckmann S."/>
            <person name="Bunk B."/>
            <person name="Jeske O."/>
            <person name="Meyerdierks A."/>
            <person name="Storesund J.E."/>
            <person name="Kallscheuer N."/>
            <person name="Luecker S."/>
            <person name="Lage O.M."/>
            <person name="Pohl T."/>
            <person name="Merkel B.J."/>
            <person name="Hornburger P."/>
            <person name="Mueller R.-W."/>
            <person name="Bruemmer F."/>
            <person name="Labrenz M."/>
            <person name="Spormann A.M."/>
            <person name="Op den Camp H."/>
            <person name="Overmann J."/>
            <person name="Amann R."/>
            <person name="Jetten M.S.M."/>
            <person name="Mascher T."/>
            <person name="Medema M.H."/>
            <person name="Devos D.P."/>
            <person name="Kaster A.-K."/>
            <person name="Ovreas L."/>
            <person name="Rohde M."/>
            <person name="Galperin M.Y."/>
            <person name="Jogler C."/>
        </authorList>
    </citation>
    <scope>NUCLEOTIDE SEQUENCE [LARGE SCALE GENOMIC DNA]</scope>
    <source>
        <strain evidence="2 3">Pla85_3_4</strain>
    </source>
</reference>
<evidence type="ECO:0000313" key="3">
    <source>
        <dbReference type="Proteomes" id="UP000317648"/>
    </source>
</evidence>
<dbReference type="EMBL" id="CP036433">
    <property type="protein sequence ID" value="QDU97827.1"/>
    <property type="molecule type" value="Genomic_DNA"/>
</dbReference>
<keyword evidence="3" id="KW-1185">Reference proteome</keyword>
<proteinExistence type="predicted"/>
<dbReference type="RefSeq" id="WP_145056580.1">
    <property type="nucleotide sequence ID" value="NZ_CP036433.1"/>
</dbReference>
<dbReference type="KEGG" id="lcre:Pla8534_56840"/>
<feature type="transmembrane region" description="Helical" evidence="1">
    <location>
        <begin position="139"/>
        <end position="158"/>
    </location>
</feature>
<feature type="transmembrane region" description="Helical" evidence="1">
    <location>
        <begin position="35"/>
        <end position="51"/>
    </location>
</feature>
<organism evidence="2 3">
    <name type="scientific">Lignipirellula cremea</name>
    <dbReference type="NCBI Taxonomy" id="2528010"/>
    <lineage>
        <taxon>Bacteria</taxon>
        <taxon>Pseudomonadati</taxon>
        <taxon>Planctomycetota</taxon>
        <taxon>Planctomycetia</taxon>
        <taxon>Pirellulales</taxon>
        <taxon>Pirellulaceae</taxon>
        <taxon>Lignipirellula</taxon>
    </lineage>
</organism>